<feature type="transmembrane region" description="Helical" evidence="6">
    <location>
        <begin position="281"/>
        <end position="304"/>
    </location>
</feature>
<evidence type="ECO:0000259" key="7">
    <source>
        <dbReference type="Pfam" id="PF08510"/>
    </source>
</evidence>
<proteinExistence type="predicted"/>
<evidence type="ECO:0000256" key="3">
    <source>
        <dbReference type="ARBA" id="ARBA00022989"/>
    </source>
</evidence>
<dbReference type="AlphaFoldDB" id="A0A6G1KPR1"/>
<dbReference type="InterPro" id="IPR052263">
    <property type="entry name" value="GPI_Anchor_Biosynth"/>
</dbReference>
<accession>A0A6G1KPR1</accession>
<evidence type="ECO:0000256" key="1">
    <source>
        <dbReference type="ARBA" id="ARBA00004141"/>
    </source>
</evidence>
<evidence type="ECO:0000313" key="9">
    <source>
        <dbReference type="Proteomes" id="UP000799428"/>
    </source>
</evidence>
<keyword evidence="4 6" id="KW-0472">Membrane</keyword>
<dbReference type="OrthoDB" id="690928at2759"/>
<feature type="non-terminal residue" evidence="8">
    <location>
        <position position="1"/>
    </location>
</feature>
<feature type="compositionally biased region" description="Low complexity" evidence="5">
    <location>
        <begin position="174"/>
        <end position="195"/>
    </location>
</feature>
<sequence length="403" mass="44150">MNAWSLRTYRKAQAKLLHQTPNTGSRTTQHTGHRHNHAAQHYDMPPQSRGNAVPLGFQSKSTPNLPTLRSLEKSTREPPLLAGSNSTTSPLSPNPHTWPSEAASVEDKVQDEDEDPFRVNASDGTDSDDSDEVRPISRPLYTSRWQTQVPAYTASTLFPPFYNRPPTPLPPSPSLTSLLRPSFSTTTSRPTTPDSSEVDLPSGPGVGTNGTSTCTNLASITKSARHAPTVPRASPKVPTYEYYGFALYLASSAAFLMYILWAYVPSPMLHQMGIHYYPNRWWALAVPCWLVVLLLYIFVALASYNKDHLTLPMSSCENLVDECGQVAVVDGRTGNIVRDRVIGTGKGTTQETGSSSLEAYQYGAEDQVDWKRLWSTGTDAVMDVPIGGVCEILYGLGRDSEGC</sequence>
<keyword evidence="2 6" id="KW-0812">Transmembrane</keyword>
<feature type="compositionally biased region" description="Low complexity" evidence="5">
    <location>
        <begin position="84"/>
        <end position="95"/>
    </location>
</feature>
<dbReference type="PANTHER" id="PTHR46346">
    <property type="entry name" value="PHOSPHATIDYLINOSITOL N-ACETYLGLUCOSAMINYLTRANSFERASE SUBUNIT P"/>
    <property type="match status" value="1"/>
</dbReference>
<organism evidence="8 9">
    <name type="scientific">Pleomassaria siparia CBS 279.74</name>
    <dbReference type="NCBI Taxonomy" id="1314801"/>
    <lineage>
        <taxon>Eukaryota</taxon>
        <taxon>Fungi</taxon>
        <taxon>Dikarya</taxon>
        <taxon>Ascomycota</taxon>
        <taxon>Pezizomycotina</taxon>
        <taxon>Dothideomycetes</taxon>
        <taxon>Pleosporomycetidae</taxon>
        <taxon>Pleosporales</taxon>
        <taxon>Pleomassariaceae</taxon>
        <taxon>Pleomassaria</taxon>
    </lineage>
</organism>
<keyword evidence="3 6" id="KW-1133">Transmembrane helix</keyword>
<feature type="domain" description="PIG-P" evidence="7">
    <location>
        <begin position="239"/>
        <end position="394"/>
    </location>
</feature>
<comment type="subcellular location">
    <subcellularLocation>
        <location evidence="1">Membrane</location>
        <topology evidence="1">Multi-pass membrane protein</topology>
    </subcellularLocation>
</comment>
<evidence type="ECO:0000256" key="5">
    <source>
        <dbReference type="SAM" id="MobiDB-lite"/>
    </source>
</evidence>
<dbReference type="GO" id="GO:0016020">
    <property type="term" value="C:membrane"/>
    <property type="evidence" value="ECO:0007669"/>
    <property type="project" value="UniProtKB-SubCell"/>
</dbReference>
<feature type="compositionally biased region" description="Pro residues" evidence="5">
    <location>
        <begin position="163"/>
        <end position="173"/>
    </location>
</feature>
<keyword evidence="9" id="KW-1185">Reference proteome</keyword>
<evidence type="ECO:0000256" key="4">
    <source>
        <dbReference type="ARBA" id="ARBA00023136"/>
    </source>
</evidence>
<evidence type="ECO:0000256" key="2">
    <source>
        <dbReference type="ARBA" id="ARBA00022692"/>
    </source>
</evidence>
<name>A0A6G1KPR1_9PLEO</name>
<protein>
    <submittedName>
        <fullName evidence="8">PIG-P-domain-containing protein</fullName>
    </submittedName>
</protein>
<gene>
    <name evidence="8" type="ORF">K504DRAFT_457038</name>
</gene>
<feature type="transmembrane region" description="Helical" evidence="6">
    <location>
        <begin position="242"/>
        <end position="261"/>
    </location>
</feature>
<evidence type="ECO:0000313" key="8">
    <source>
        <dbReference type="EMBL" id="KAF2714844.1"/>
    </source>
</evidence>
<dbReference type="PANTHER" id="PTHR46346:SF1">
    <property type="entry name" value="PHOSPHATIDYLINOSITOL N-ACETYLGLUCOSAMINYLTRANSFERASE SUBUNIT P"/>
    <property type="match status" value="1"/>
</dbReference>
<feature type="region of interest" description="Disordered" evidence="5">
    <location>
        <begin position="18"/>
        <end position="141"/>
    </location>
</feature>
<dbReference type="InterPro" id="IPR013717">
    <property type="entry name" value="PIG-P"/>
</dbReference>
<dbReference type="GO" id="GO:0006506">
    <property type="term" value="P:GPI anchor biosynthetic process"/>
    <property type="evidence" value="ECO:0007669"/>
    <property type="project" value="TreeGrafter"/>
</dbReference>
<evidence type="ECO:0000256" key="6">
    <source>
        <dbReference type="SAM" id="Phobius"/>
    </source>
</evidence>
<dbReference type="EMBL" id="MU005764">
    <property type="protein sequence ID" value="KAF2714844.1"/>
    <property type="molecule type" value="Genomic_DNA"/>
</dbReference>
<feature type="compositionally biased region" description="Polar residues" evidence="5">
    <location>
        <begin position="58"/>
        <end position="67"/>
    </location>
</feature>
<feature type="compositionally biased region" description="Polar residues" evidence="5">
    <location>
        <begin position="19"/>
        <end position="30"/>
    </location>
</feature>
<feature type="region of interest" description="Disordered" evidence="5">
    <location>
        <begin position="163"/>
        <end position="212"/>
    </location>
</feature>
<dbReference type="Proteomes" id="UP000799428">
    <property type="component" value="Unassembled WGS sequence"/>
</dbReference>
<reference evidence="8" key="1">
    <citation type="journal article" date="2020" name="Stud. Mycol.">
        <title>101 Dothideomycetes genomes: a test case for predicting lifestyles and emergence of pathogens.</title>
        <authorList>
            <person name="Haridas S."/>
            <person name="Albert R."/>
            <person name="Binder M."/>
            <person name="Bloem J."/>
            <person name="Labutti K."/>
            <person name="Salamov A."/>
            <person name="Andreopoulos B."/>
            <person name="Baker S."/>
            <person name="Barry K."/>
            <person name="Bills G."/>
            <person name="Bluhm B."/>
            <person name="Cannon C."/>
            <person name="Castanera R."/>
            <person name="Culley D."/>
            <person name="Daum C."/>
            <person name="Ezra D."/>
            <person name="Gonzalez J."/>
            <person name="Henrissat B."/>
            <person name="Kuo A."/>
            <person name="Liang C."/>
            <person name="Lipzen A."/>
            <person name="Lutzoni F."/>
            <person name="Magnuson J."/>
            <person name="Mondo S."/>
            <person name="Nolan M."/>
            <person name="Ohm R."/>
            <person name="Pangilinan J."/>
            <person name="Park H.-J."/>
            <person name="Ramirez L."/>
            <person name="Alfaro M."/>
            <person name="Sun H."/>
            <person name="Tritt A."/>
            <person name="Yoshinaga Y."/>
            <person name="Zwiers L.-H."/>
            <person name="Turgeon B."/>
            <person name="Goodwin S."/>
            <person name="Spatafora J."/>
            <person name="Crous P."/>
            <person name="Grigoriev I."/>
        </authorList>
    </citation>
    <scope>NUCLEOTIDE SEQUENCE</scope>
    <source>
        <strain evidence="8">CBS 279.74</strain>
    </source>
</reference>
<dbReference type="Pfam" id="PF08510">
    <property type="entry name" value="PIG-P"/>
    <property type="match status" value="1"/>
</dbReference>
<dbReference type="GO" id="GO:0005783">
    <property type="term" value="C:endoplasmic reticulum"/>
    <property type="evidence" value="ECO:0007669"/>
    <property type="project" value="TreeGrafter"/>
</dbReference>